<keyword evidence="3" id="KW-1185">Reference proteome</keyword>
<feature type="region of interest" description="Disordered" evidence="1">
    <location>
        <begin position="1"/>
        <end position="31"/>
    </location>
</feature>
<accession>A0A4Z2I341</accession>
<dbReference type="AlphaFoldDB" id="A0A4Z2I341"/>
<dbReference type="PANTHER" id="PTHR28654:SF1">
    <property type="entry name" value="AXIN INTERACTOR, DORSALIZATION-ASSOCIATED PROTEIN"/>
    <property type="match status" value="1"/>
</dbReference>
<dbReference type="SUPFAM" id="SSF48452">
    <property type="entry name" value="TPR-like"/>
    <property type="match status" value="1"/>
</dbReference>
<evidence type="ECO:0000256" key="1">
    <source>
        <dbReference type="SAM" id="MobiDB-lite"/>
    </source>
</evidence>
<dbReference type="InterPro" id="IPR011990">
    <property type="entry name" value="TPR-like_helical_dom_sf"/>
</dbReference>
<gene>
    <name evidence="2" type="ORF">EYF80_017323</name>
</gene>
<feature type="compositionally biased region" description="Acidic residues" evidence="1">
    <location>
        <begin position="255"/>
        <end position="283"/>
    </location>
</feature>
<dbReference type="Gene3D" id="1.25.40.10">
    <property type="entry name" value="Tetratricopeptide repeat domain"/>
    <property type="match status" value="1"/>
</dbReference>
<reference evidence="2 3" key="1">
    <citation type="submission" date="2019-03" db="EMBL/GenBank/DDBJ databases">
        <title>First draft genome of Liparis tanakae, snailfish: a comprehensive survey of snailfish specific genes.</title>
        <authorList>
            <person name="Kim W."/>
            <person name="Song I."/>
            <person name="Jeong J.-H."/>
            <person name="Kim D."/>
            <person name="Kim S."/>
            <person name="Ryu S."/>
            <person name="Song J.Y."/>
            <person name="Lee S.K."/>
        </authorList>
    </citation>
    <scope>NUCLEOTIDE SEQUENCE [LARGE SCALE GENOMIC DNA]</scope>
    <source>
        <tissue evidence="2">Muscle</tissue>
    </source>
</reference>
<evidence type="ECO:0000313" key="3">
    <source>
        <dbReference type="Proteomes" id="UP000314294"/>
    </source>
</evidence>
<proteinExistence type="predicted"/>
<name>A0A4Z2I341_9TELE</name>
<dbReference type="GO" id="GO:0035091">
    <property type="term" value="F:phosphatidylinositol binding"/>
    <property type="evidence" value="ECO:0007669"/>
    <property type="project" value="TreeGrafter"/>
</dbReference>
<feature type="compositionally biased region" description="Basic residues" evidence="1">
    <location>
        <begin position="1"/>
        <end position="17"/>
    </location>
</feature>
<protein>
    <submittedName>
        <fullName evidence="2">Putative assembly chaperone of rpl4</fullName>
    </submittedName>
</protein>
<sequence length="289" mass="32936">MGGQAKGKKKSKPKRKDTRTNTDAGFVGLSPQERMKLRVHEKAKKKTAEKYSVQQLLEKTEECMDSFDFEMAGLFCQRALDVESTNLQALDMQGHICSELGETQKAKGISFMQVYLELSPDEGHSKYMYLGQIHTGQEAVNYYTKGIQVLLSTLDKQAQTTMAVDVLEGLLDEDDEVVQVWYLSGWVCHLQLEKAKEQQEREGREVTEEETEEWSALKEAARSYLTKATKLYSKLRCDDQPMLEHVEQLLGDLGGELEGEEEDQLLDEDYEPCSDEEEEEDNAESPMDH</sequence>
<dbReference type="GO" id="GO:0048264">
    <property type="term" value="P:determination of ventral identity"/>
    <property type="evidence" value="ECO:0007669"/>
    <property type="project" value="TreeGrafter"/>
</dbReference>
<dbReference type="PANTHER" id="PTHR28654">
    <property type="entry name" value="AXIN INTERACTOR, DORSALIZATION-ASSOCIATED PROTEIN"/>
    <property type="match status" value="1"/>
</dbReference>
<comment type="caution">
    <text evidence="2">The sequence shown here is derived from an EMBL/GenBank/DDBJ whole genome shotgun (WGS) entry which is preliminary data.</text>
</comment>
<dbReference type="Proteomes" id="UP000314294">
    <property type="component" value="Unassembled WGS sequence"/>
</dbReference>
<organism evidence="2 3">
    <name type="scientific">Liparis tanakae</name>
    <name type="common">Tanaka's snailfish</name>
    <dbReference type="NCBI Taxonomy" id="230148"/>
    <lineage>
        <taxon>Eukaryota</taxon>
        <taxon>Metazoa</taxon>
        <taxon>Chordata</taxon>
        <taxon>Craniata</taxon>
        <taxon>Vertebrata</taxon>
        <taxon>Euteleostomi</taxon>
        <taxon>Actinopterygii</taxon>
        <taxon>Neopterygii</taxon>
        <taxon>Teleostei</taxon>
        <taxon>Neoteleostei</taxon>
        <taxon>Acanthomorphata</taxon>
        <taxon>Eupercaria</taxon>
        <taxon>Perciformes</taxon>
        <taxon>Cottioidei</taxon>
        <taxon>Cottales</taxon>
        <taxon>Liparidae</taxon>
        <taxon>Liparis</taxon>
    </lineage>
</organism>
<dbReference type="OrthoDB" id="1914839at2759"/>
<dbReference type="GO" id="GO:0016020">
    <property type="term" value="C:membrane"/>
    <property type="evidence" value="ECO:0007669"/>
    <property type="project" value="TreeGrafter"/>
</dbReference>
<feature type="region of interest" description="Disordered" evidence="1">
    <location>
        <begin position="250"/>
        <end position="289"/>
    </location>
</feature>
<dbReference type="EMBL" id="SRLO01000137">
    <property type="protein sequence ID" value="TNN72397.1"/>
    <property type="molecule type" value="Genomic_DNA"/>
</dbReference>
<evidence type="ECO:0000313" key="2">
    <source>
        <dbReference type="EMBL" id="TNN72397.1"/>
    </source>
</evidence>